<name>A0ABU8TJX7_9HYPH</name>
<dbReference type="InterPro" id="IPR023885">
    <property type="entry name" value="4Fe4S-binding_SPASM_dom"/>
</dbReference>
<sequence length="445" mass="49674">MNEHQARAFPFRFTMKRPESGEVFYLLYDNHTSELVFEGTGQSVVEPSEASARYIWETAPQVSPDAPLGKSRRTRTLKIQLGLGCNYSCSYCLQATQLGDQIKTSTRDAEIFLENIKRHGWFGEDVQNIEFWGGEPMLYWHKVRLLLEPLRERWPKAQMSIVTNGSMFNAEILQDILDYEFTVAVSHDGPGQHQRGPDPLDDPEAGEWLRRAVAALSPLGRVSFNSVITSGNYDCNAIIEWFAQRFPSVPSNFEGIGYDYHGDASTRWTQDKLADMQNHIAIGIMDGSLLSSPFFVGSVNSILETLSNRRPSSALGQRCGMDREENIAVDLLGNVTTCQNTASRGKHRLGHMMSLDKVKLDTSWHWAGRDECGSCPVLQQCAGGCMYLEKNSGNWAASCNTEFHFRTGVLAGALYHLTGGVLEHIGGDLIRPELPEIEMPMVAAE</sequence>
<dbReference type="CDD" id="cd01335">
    <property type="entry name" value="Radical_SAM"/>
    <property type="match status" value="1"/>
</dbReference>
<dbReference type="InterPro" id="IPR058240">
    <property type="entry name" value="rSAM_sf"/>
</dbReference>
<dbReference type="PANTHER" id="PTHR43273">
    <property type="entry name" value="ANAEROBIC SULFATASE-MATURATING ENZYME HOMOLOG ASLB-RELATED"/>
    <property type="match status" value="1"/>
</dbReference>
<dbReference type="PANTHER" id="PTHR43273:SF3">
    <property type="entry name" value="ANAEROBIC SULFATASE-MATURATING ENZYME HOMOLOG ASLB-RELATED"/>
    <property type="match status" value="1"/>
</dbReference>
<keyword evidence="5" id="KW-0411">Iron-sulfur</keyword>
<evidence type="ECO:0000256" key="6">
    <source>
        <dbReference type="ARBA" id="ARBA00023601"/>
    </source>
</evidence>
<dbReference type="EMBL" id="JBAKIA010000005">
    <property type="protein sequence ID" value="MEJ8474446.1"/>
    <property type="molecule type" value="Genomic_DNA"/>
</dbReference>
<dbReference type="RefSeq" id="WP_340274192.1">
    <property type="nucleotide sequence ID" value="NZ_JBAKIA010000005.1"/>
</dbReference>
<organism evidence="8 9">
    <name type="scientific">Roseibium algae</name>
    <dbReference type="NCBI Taxonomy" id="3123038"/>
    <lineage>
        <taxon>Bacteria</taxon>
        <taxon>Pseudomonadati</taxon>
        <taxon>Pseudomonadota</taxon>
        <taxon>Alphaproteobacteria</taxon>
        <taxon>Hyphomicrobiales</taxon>
        <taxon>Stappiaceae</taxon>
        <taxon>Roseibium</taxon>
    </lineage>
</organism>
<reference evidence="8 9" key="1">
    <citation type="submission" date="2024-02" db="EMBL/GenBank/DDBJ databases">
        <title>Roseibium algae sp. nov., isolated from marine alga (Grateloupia sp.), showing potential in myo-inositol conversion.</title>
        <authorList>
            <person name="Wang Y."/>
        </authorList>
    </citation>
    <scope>NUCLEOTIDE SEQUENCE [LARGE SCALE GENOMIC DNA]</scope>
    <source>
        <strain evidence="8 9">H3510</strain>
    </source>
</reference>
<keyword evidence="9" id="KW-1185">Reference proteome</keyword>
<dbReference type="Proteomes" id="UP001385499">
    <property type="component" value="Unassembled WGS sequence"/>
</dbReference>
<dbReference type="SFLD" id="SFLDS00029">
    <property type="entry name" value="Radical_SAM"/>
    <property type="match status" value="1"/>
</dbReference>
<evidence type="ECO:0000313" key="8">
    <source>
        <dbReference type="EMBL" id="MEJ8474446.1"/>
    </source>
</evidence>
<comment type="cofactor">
    <cofactor evidence="1">
        <name>[4Fe-4S] cluster</name>
        <dbReference type="ChEBI" id="CHEBI:49883"/>
    </cofactor>
</comment>
<evidence type="ECO:0000256" key="5">
    <source>
        <dbReference type="ARBA" id="ARBA00023014"/>
    </source>
</evidence>
<evidence type="ECO:0000256" key="1">
    <source>
        <dbReference type="ARBA" id="ARBA00001966"/>
    </source>
</evidence>
<dbReference type="SFLD" id="SFLDG01067">
    <property type="entry name" value="SPASM/twitch_domain_containing"/>
    <property type="match status" value="1"/>
</dbReference>
<dbReference type="Pfam" id="PF04055">
    <property type="entry name" value="Radical_SAM"/>
    <property type="match status" value="1"/>
</dbReference>
<dbReference type="Gene3D" id="3.20.20.70">
    <property type="entry name" value="Aldolase class I"/>
    <property type="match status" value="1"/>
</dbReference>
<dbReference type="PROSITE" id="PS51918">
    <property type="entry name" value="RADICAL_SAM"/>
    <property type="match status" value="1"/>
</dbReference>
<keyword evidence="4" id="KW-0408">Iron</keyword>
<protein>
    <submittedName>
        <fullName evidence="8">Radical SAM protein</fullName>
    </submittedName>
</protein>
<comment type="similarity">
    <text evidence="6">Belongs to the radical SAM superfamily. Anaerobic sulfatase-maturating enzyme family.</text>
</comment>
<proteinExistence type="inferred from homology"/>
<evidence type="ECO:0000313" key="9">
    <source>
        <dbReference type="Proteomes" id="UP001385499"/>
    </source>
</evidence>
<evidence type="ECO:0000256" key="2">
    <source>
        <dbReference type="ARBA" id="ARBA00022691"/>
    </source>
</evidence>
<dbReference type="NCBIfam" id="TIGR04085">
    <property type="entry name" value="rSAM_more_4Fe4S"/>
    <property type="match status" value="1"/>
</dbReference>
<evidence type="ECO:0000256" key="4">
    <source>
        <dbReference type="ARBA" id="ARBA00023004"/>
    </source>
</evidence>
<dbReference type="SUPFAM" id="SSF102114">
    <property type="entry name" value="Radical SAM enzymes"/>
    <property type="match status" value="1"/>
</dbReference>
<keyword evidence="3" id="KW-0479">Metal-binding</keyword>
<accession>A0ABU8TJX7</accession>
<evidence type="ECO:0000259" key="7">
    <source>
        <dbReference type="PROSITE" id="PS51918"/>
    </source>
</evidence>
<comment type="caution">
    <text evidence="8">The sequence shown here is derived from an EMBL/GenBank/DDBJ whole genome shotgun (WGS) entry which is preliminary data.</text>
</comment>
<gene>
    <name evidence="8" type="ORF">V6575_10130</name>
</gene>
<evidence type="ECO:0000256" key="3">
    <source>
        <dbReference type="ARBA" id="ARBA00022723"/>
    </source>
</evidence>
<dbReference type="InterPro" id="IPR007197">
    <property type="entry name" value="rSAM"/>
</dbReference>
<keyword evidence="2" id="KW-0949">S-adenosyl-L-methionine</keyword>
<dbReference type="InterPro" id="IPR013785">
    <property type="entry name" value="Aldolase_TIM"/>
</dbReference>
<dbReference type="InterPro" id="IPR023867">
    <property type="entry name" value="Sulphatase_maturase_rSAM"/>
</dbReference>
<feature type="domain" description="Radical SAM core" evidence="7">
    <location>
        <begin position="69"/>
        <end position="283"/>
    </location>
</feature>